<gene>
    <name evidence="1" type="ORF">Hokovirus_1_120</name>
</gene>
<accession>A0A1V0SEY9</accession>
<sequence>MSLLSDLKNLSNQSKINDFHKEFYTKFMYLPRLNNIQYILKYYKQNTYTYNDVNKYNYSKYVTEYDENNNIYYYREINHLSNMFDNDYYSTINVKNITCYNYNPVLRVKYISDYNPNIYYYITLTNDPVHKDHFVIINQNKELRAHHFYYPKKNYDILRDMININLKTGNYVYNSIELGSIPEVIHFHTSSEKPPLDTITNMVNIRHIIYANDGITFYKVINKKFICSKFYYITANYDKIDLLTQILPNSLLLSRYDDNFKYASQLFICPDNGNYLRIVITFRKVNSSYYRLENGRFPQIYFDSLFTVTQIKYNILGYESINIDETQINDKNYIASIIENKKNNMKYYCDNTFVYNVLFENILISQLTSKTNETNIKPILTSAPLPNNIMQLFHNMLKIIYKTNNKNIINKKIINNMLFTKMSIDKQYDISNYCYNGFINGKLNTIFTFDVNILENIEYKMVNNSTIIINNLLLYHILISMLIIYYEKRLCPEPLKIINNGEKYEIITTFVKTNLKTFIIFEKYNSALEVWINTFLMQILYSLYVLYKHYKLLYSDINTEDILISDDLFYNNNIEQHYVYDKTNTFVIDWSNQGNNCCSYGYTAYLSNFYKCSINLHNKTIVTDSFDTNNNFNNSIKKFINSLTNNLREQNIGHKYVYDLDNFVNNYNDKKTNIMNSLMNHPFFEQYRDNKRNHPHLYKIDNLLKTKTIFPAKNLEEFKKLILDNKNIIINKINEMYNNNIITIPKNTYFITGVANPYQVFNNDTNFAKKSMTELLWYYGWSQTLWFTSTYDIVNNHNIKSNNIHMHKIDATTADYYIGNNPYIDMSRHLIFKSTRDIKFLITNMNNITERELEHCKILLSIINNKNFDEKNLLKFLIKNDVREDLLVTLIYEILNENNALPFDGYIGIDYPELLRKHNNRNIVEYVIFNPQLHLKLLGVYHYDFIDSKYRLFMYKNNWYKYYESKIAEYVEIYEKFKHNRSNTCESLFKLFNINSNIINNCTDYNKVYFDIYNYDNINDMYIKNLYLICDELDNYNNFDFWNLEHENKVIEFDVYGNNNIVELV</sequence>
<protein>
    <submittedName>
        <fullName evidence="1">Uncharacterized protein</fullName>
    </submittedName>
</protein>
<name>A0A1V0SEY9_9VIRU</name>
<organism evidence="1">
    <name type="scientific">Hokovirus HKV1</name>
    <dbReference type="NCBI Taxonomy" id="1977638"/>
    <lineage>
        <taxon>Viruses</taxon>
        <taxon>Varidnaviria</taxon>
        <taxon>Bamfordvirae</taxon>
        <taxon>Nucleocytoviricota</taxon>
        <taxon>Megaviricetes</taxon>
        <taxon>Imitervirales</taxon>
        <taxon>Mimiviridae</taxon>
        <taxon>Klosneuvirinae</taxon>
        <taxon>Hokovirus</taxon>
    </lineage>
</organism>
<proteinExistence type="predicted"/>
<reference evidence="1" key="1">
    <citation type="journal article" date="2017" name="Science">
        <title>Giant viruses with an expanded complement of translation system components.</title>
        <authorList>
            <person name="Schulz F."/>
            <person name="Yutin N."/>
            <person name="Ivanova N.N."/>
            <person name="Ortega D.R."/>
            <person name="Lee T.K."/>
            <person name="Vierheilig J."/>
            <person name="Daims H."/>
            <person name="Horn M."/>
            <person name="Wagner M."/>
            <person name="Jensen G.J."/>
            <person name="Kyrpides N.C."/>
            <person name="Koonin E.V."/>
            <person name="Woyke T."/>
        </authorList>
    </citation>
    <scope>NUCLEOTIDE SEQUENCE</scope>
    <source>
        <strain evidence="1">HKV1</strain>
    </source>
</reference>
<dbReference type="EMBL" id="KY684103">
    <property type="protein sequence ID" value="ARF10241.1"/>
    <property type="molecule type" value="Genomic_DNA"/>
</dbReference>
<evidence type="ECO:0000313" key="1">
    <source>
        <dbReference type="EMBL" id="ARF10241.1"/>
    </source>
</evidence>